<dbReference type="PANTHER" id="PTHR43791:SF54">
    <property type="entry name" value="MAJOR FACILITATOR SUPERFAMILY (MFS) PROFILE DOMAIN-CONTAINING PROTEIN-RELATED"/>
    <property type="match status" value="1"/>
</dbReference>
<reference evidence="8" key="1">
    <citation type="submission" date="2019-04" db="EMBL/GenBank/DDBJ databases">
        <title>Friends and foes A comparative genomics studyof 23 Aspergillus species from section Flavi.</title>
        <authorList>
            <consortium name="DOE Joint Genome Institute"/>
            <person name="Kjaerbolling I."/>
            <person name="Vesth T."/>
            <person name="Frisvad J.C."/>
            <person name="Nybo J.L."/>
            <person name="Theobald S."/>
            <person name="Kildgaard S."/>
            <person name="Isbrandt T."/>
            <person name="Kuo A."/>
            <person name="Sato A."/>
            <person name="Lyhne E.K."/>
            <person name="Kogle M.E."/>
            <person name="Wiebenga A."/>
            <person name="Kun R.S."/>
            <person name="Lubbers R.J."/>
            <person name="Makela M.R."/>
            <person name="Barry K."/>
            <person name="Chovatia M."/>
            <person name="Clum A."/>
            <person name="Daum C."/>
            <person name="Haridas S."/>
            <person name="He G."/>
            <person name="LaButti K."/>
            <person name="Lipzen A."/>
            <person name="Mondo S."/>
            <person name="Riley R."/>
            <person name="Salamov A."/>
            <person name="Simmons B.A."/>
            <person name="Magnuson J.K."/>
            <person name="Henrissat B."/>
            <person name="Mortensen U.H."/>
            <person name="Larsen T.O."/>
            <person name="Devries R.P."/>
            <person name="Grigoriev I.V."/>
            <person name="Machida M."/>
            <person name="Baker S.E."/>
            <person name="Andersen M.R."/>
        </authorList>
    </citation>
    <scope>NUCLEOTIDE SEQUENCE [LARGE SCALE GENOMIC DNA]</scope>
    <source>
        <strain evidence="8">IBT 14317</strain>
    </source>
</reference>
<evidence type="ECO:0000256" key="5">
    <source>
        <dbReference type="ARBA" id="ARBA00022989"/>
    </source>
</evidence>
<evidence type="ECO:0000256" key="3">
    <source>
        <dbReference type="ARBA" id="ARBA00022448"/>
    </source>
</evidence>
<feature type="transmembrane region" description="Helical" evidence="7">
    <location>
        <begin position="108"/>
        <end position="128"/>
    </location>
</feature>
<dbReference type="SUPFAM" id="SSF103473">
    <property type="entry name" value="MFS general substrate transporter"/>
    <property type="match status" value="1"/>
</dbReference>
<dbReference type="AlphaFoldDB" id="A0A5N7BZ98"/>
<comment type="subcellular location">
    <subcellularLocation>
        <location evidence="1">Membrane</location>
        <topology evidence="1">Multi-pass membrane protein</topology>
    </subcellularLocation>
</comment>
<keyword evidence="6 7" id="KW-0472">Membrane</keyword>
<gene>
    <name evidence="8" type="ORF">BDV23DRAFT_132473</name>
</gene>
<evidence type="ECO:0000256" key="7">
    <source>
        <dbReference type="SAM" id="Phobius"/>
    </source>
</evidence>
<keyword evidence="4 7" id="KW-0812">Transmembrane</keyword>
<dbReference type="GO" id="GO:0022857">
    <property type="term" value="F:transmembrane transporter activity"/>
    <property type="evidence" value="ECO:0007669"/>
    <property type="project" value="TreeGrafter"/>
</dbReference>
<evidence type="ECO:0000256" key="1">
    <source>
        <dbReference type="ARBA" id="ARBA00004141"/>
    </source>
</evidence>
<dbReference type="PANTHER" id="PTHR43791">
    <property type="entry name" value="PERMEASE-RELATED"/>
    <property type="match status" value="1"/>
</dbReference>
<sequence length="232" mass="25527">MRHGLRMSRFCSGASSTSGRCQSACSYGNKFTLPTITEAMGFKSTNAQLMTVPPYVAGAISAVCFSSLSDRFYWRMPFVVIPLALLTIGYSIIISFDGKLADNVGPSFFAVILAMIGLYPVHPAHTSWTANNLIPSNRRAIGVAFNICVGNIGGVIGSYMYMDTEKPKYYTGFVLSVAFGGSALILALVLKASFWWENKRKSKLSQAEVRERYTEEQLLDMGDKSPLFKYTL</sequence>
<keyword evidence="3" id="KW-0813">Transport</keyword>
<organism evidence="8">
    <name type="scientific">Petromyces alliaceus</name>
    <name type="common">Aspergillus alliaceus</name>
    <dbReference type="NCBI Taxonomy" id="209559"/>
    <lineage>
        <taxon>Eukaryota</taxon>
        <taxon>Fungi</taxon>
        <taxon>Dikarya</taxon>
        <taxon>Ascomycota</taxon>
        <taxon>Pezizomycotina</taxon>
        <taxon>Eurotiomycetes</taxon>
        <taxon>Eurotiomycetidae</taxon>
        <taxon>Eurotiales</taxon>
        <taxon>Aspergillaceae</taxon>
        <taxon>Aspergillus</taxon>
        <taxon>Aspergillus subgen. Circumdati</taxon>
    </lineage>
</organism>
<dbReference type="Proteomes" id="UP000326877">
    <property type="component" value="Unassembled WGS sequence"/>
</dbReference>
<accession>A0A5N7BZ98</accession>
<evidence type="ECO:0000256" key="4">
    <source>
        <dbReference type="ARBA" id="ARBA00022692"/>
    </source>
</evidence>
<dbReference type="Gene3D" id="1.20.1250.20">
    <property type="entry name" value="MFS general substrate transporter like domains"/>
    <property type="match status" value="1"/>
</dbReference>
<feature type="transmembrane region" description="Helical" evidence="7">
    <location>
        <begin position="140"/>
        <end position="161"/>
    </location>
</feature>
<feature type="transmembrane region" description="Helical" evidence="7">
    <location>
        <begin position="173"/>
        <end position="196"/>
    </location>
</feature>
<dbReference type="FunFam" id="1.20.1250.20:FF:000013">
    <property type="entry name" value="MFS general substrate transporter"/>
    <property type="match status" value="1"/>
</dbReference>
<proteinExistence type="inferred from homology"/>
<evidence type="ECO:0000256" key="6">
    <source>
        <dbReference type="ARBA" id="ARBA00023136"/>
    </source>
</evidence>
<dbReference type="EMBL" id="ML735301">
    <property type="protein sequence ID" value="KAE8386963.1"/>
    <property type="molecule type" value="Genomic_DNA"/>
</dbReference>
<dbReference type="OrthoDB" id="2962993at2759"/>
<evidence type="ECO:0000313" key="8">
    <source>
        <dbReference type="EMBL" id="KAE8386963.1"/>
    </source>
</evidence>
<evidence type="ECO:0000256" key="2">
    <source>
        <dbReference type="ARBA" id="ARBA00008335"/>
    </source>
</evidence>
<name>A0A5N7BZ98_PETAA</name>
<protein>
    <submittedName>
        <fullName evidence="8">Major facilitator superfamily domain-containing protein</fullName>
    </submittedName>
</protein>
<dbReference type="InterPro" id="IPR036259">
    <property type="entry name" value="MFS_trans_sf"/>
</dbReference>
<keyword evidence="5 7" id="KW-1133">Transmembrane helix</keyword>
<feature type="transmembrane region" description="Helical" evidence="7">
    <location>
        <begin position="78"/>
        <end position="96"/>
    </location>
</feature>
<comment type="similarity">
    <text evidence="2">Belongs to the major facilitator superfamily.</text>
</comment>
<dbReference type="GO" id="GO:0016020">
    <property type="term" value="C:membrane"/>
    <property type="evidence" value="ECO:0007669"/>
    <property type="project" value="UniProtKB-SubCell"/>
</dbReference>